<proteinExistence type="inferred from homology"/>
<dbReference type="PANTHER" id="PTHR43731:SF14">
    <property type="entry name" value="PRESENILIN-ASSOCIATED RHOMBOID-LIKE PROTEIN, MITOCHONDRIAL"/>
    <property type="match status" value="1"/>
</dbReference>
<feature type="region of interest" description="Disordered" evidence="7">
    <location>
        <begin position="1"/>
        <end position="23"/>
    </location>
</feature>
<dbReference type="InterPro" id="IPR035952">
    <property type="entry name" value="Rhomboid-like_sf"/>
</dbReference>
<keyword evidence="4 10" id="KW-0378">Hydrolase</keyword>
<dbReference type="RefSeq" id="WP_072701159.1">
    <property type="nucleotide sequence ID" value="NZ_JAFBBL010000001.1"/>
</dbReference>
<dbReference type="Pfam" id="PF01694">
    <property type="entry name" value="Rhomboid"/>
    <property type="match status" value="1"/>
</dbReference>
<dbReference type="KEGG" id="rcr:NCTC10994_02591"/>
<dbReference type="AlphaFoldDB" id="A0A2X4U138"/>
<evidence type="ECO:0000313" key="10">
    <source>
        <dbReference type="EMBL" id="SQI33516.1"/>
    </source>
</evidence>
<evidence type="ECO:0000256" key="1">
    <source>
        <dbReference type="ARBA" id="ARBA00004141"/>
    </source>
</evidence>
<evidence type="ECO:0000256" key="4">
    <source>
        <dbReference type="ARBA" id="ARBA00022801"/>
    </source>
</evidence>
<evidence type="ECO:0000259" key="9">
    <source>
        <dbReference type="Pfam" id="PF01694"/>
    </source>
</evidence>
<dbReference type="PANTHER" id="PTHR43731">
    <property type="entry name" value="RHOMBOID PROTEASE"/>
    <property type="match status" value="1"/>
</dbReference>
<dbReference type="GO" id="GO:0016020">
    <property type="term" value="C:membrane"/>
    <property type="evidence" value="ECO:0007669"/>
    <property type="project" value="UniProtKB-SubCell"/>
</dbReference>
<evidence type="ECO:0000256" key="6">
    <source>
        <dbReference type="ARBA" id="ARBA00023136"/>
    </source>
</evidence>
<dbReference type="GO" id="GO:0004252">
    <property type="term" value="F:serine-type endopeptidase activity"/>
    <property type="evidence" value="ECO:0007669"/>
    <property type="project" value="InterPro"/>
</dbReference>
<dbReference type="EC" id="3.4.21.105" evidence="10"/>
<evidence type="ECO:0000256" key="8">
    <source>
        <dbReference type="SAM" id="Phobius"/>
    </source>
</evidence>
<keyword evidence="11" id="KW-1185">Reference proteome</keyword>
<feature type="domain" description="Peptidase S54 rhomboid" evidence="9">
    <location>
        <begin position="131"/>
        <end position="261"/>
    </location>
</feature>
<keyword evidence="5 8" id="KW-1133">Transmembrane helix</keyword>
<evidence type="ECO:0000256" key="5">
    <source>
        <dbReference type="ARBA" id="ARBA00022989"/>
    </source>
</evidence>
<feature type="transmembrane region" description="Helical" evidence="8">
    <location>
        <begin position="222"/>
        <end position="241"/>
    </location>
</feature>
<dbReference type="Gene3D" id="1.20.1540.10">
    <property type="entry name" value="Rhomboid-like"/>
    <property type="match status" value="1"/>
</dbReference>
<dbReference type="STRING" id="1219011.GCA_001895045_02622"/>
<accession>A0A2X4U138</accession>
<feature type="transmembrane region" description="Helical" evidence="8">
    <location>
        <begin position="247"/>
        <end position="264"/>
    </location>
</feature>
<feature type="transmembrane region" description="Helical" evidence="8">
    <location>
        <begin position="276"/>
        <end position="300"/>
    </location>
</feature>
<evidence type="ECO:0000256" key="2">
    <source>
        <dbReference type="ARBA" id="ARBA00009045"/>
    </source>
</evidence>
<feature type="transmembrane region" description="Helical" evidence="8">
    <location>
        <begin position="172"/>
        <end position="190"/>
    </location>
</feature>
<evidence type="ECO:0000313" key="11">
    <source>
        <dbReference type="Proteomes" id="UP000249091"/>
    </source>
</evidence>
<comment type="subcellular location">
    <subcellularLocation>
        <location evidence="1">Membrane</location>
        <topology evidence="1">Multi-pass membrane protein</topology>
    </subcellularLocation>
</comment>
<dbReference type="SUPFAM" id="SSF57845">
    <property type="entry name" value="B-box zinc-binding domain"/>
    <property type="match status" value="1"/>
</dbReference>
<dbReference type="SUPFAM" id="SSF144091">
    <property type="entry name" value="Rhomboid-like"/>
    <property type="match status" value="1"/>
</dbReference>
<dbReference type="EMBL" id="LS483468">
    <property type="protein sequence ID" value="SQI33516.1"/>
    <property type="molecule type" value="Genomic_DNA"/>
</dbReference>
<dbReference type="Proteomes" id="UP000249091">
    <property type="component" value="Chromosome 1"/>
</dbReference>
<gene>
    <name evidence="10" type="primary">gluP</name>
    <name evidence="10" type="ORF">NCTC10994_02591</name>
</gene>
<evidence type="ECO:0000256" key="7">
    <source>
        <dbReference type="SAM" id="MobiDB-lite"/>
    </source>
</evidence>
<dbReference type="InterPro" id="IPR050925">
    <property type="entry name" value="Rhomboid_protease_S54"/>
</dbReference>
<feature type="transmembrane region" description="Helical" evidence="8">
    <location>
        <begin position="141"/>
        <end position="160"/>
    </location>
</feature>
<dbReference type="InterPro" id="IPR022764">
    <property type="entry name" value="Peptidase_S54_rhomboid_dom"/>
</dbReference>
<protein>
    <submittedName>
        <fullName evidence="10">Rhomboid family protein</fullName>
        <ecNumber evidence="10">3.4.21.105</ecNumber>
    </submittedName>
</protein>
<reference evidence="10 11" key="1">
    <citation type="submission" date="2018-06" db="EMBL/GenBank/DDBJ databases">
        <authorList>
            <consortium name="Pathogen Informatics"/>
            <person name="Doyle S."/>
        </authorList>
    </citation>
    <scope>NUCLEOTIDE SEQUENCE [LARGE SCALE GENOMIC DNA]</scope>
    <source>
        <strain evidence="10 11">NCTC10994</strain>
    </source>
</reference>
<feature type="transmembrane region" description="Helical" evidence="8">
    <location>
        <begin position="84"/>
        <end position="102"/>
    </location>
</feature>
<organism evidence="10 11">
    <name type="scientific">Rhodococcus coprophilus</name>
    <dbReference type="NCBI Taxonomy" id="38310"/>
    <lineage>
        <taxon>Bacteria</taxon>
        <taxon>Bacillati</taxon>
        <taxon>Actinomycetota</taxon>
        <taxon>Actinomycetes</taxon>
        <taxon>Mycobacteriales</taxon>
        <taxon>Nocardiaceae</taxon>
        <taxon>Rhodococcus</taxon>
    </lineage>
</organism>
<sequence length="308" mass="32514">MTNPGWGPAAEDGGRQPQPRCVRHPDRPTLLTCTRCGRPYCPECLRPAAVGQHCVDCVAEAARSTPQTRTVAGAPARSGRATPIVTYTLIALNVLVFLFTAAQSSSVMNNERSSPLFLDWALWPPAIAVNGEYIRILGSGFLHFGVIHLAVNMFALWIIGRDTELVLGRARYLSVYLISILGGSAAVMLLQTGAVTAGASGAVFGLLGAQAVILMRLRRSPAPVLAVVALNVFISITIPGISLWGHLGGLVAGAAATAALLYGPQSFRAGTDRKRVVRTGWFALAAVAVVVLVTVVFAVLRLRAQLGL</sequence>
<name>A0A2X4U138_9NOCA</name>
<keyword evidence="3 8" id="KW-0812">Transmembrane</keyword>
<keyword evidence="6 8" id="KW-0472">Membrane</keyword>
<evidence type="ECO:0000256" key="3">
    <source>
        <dbReference type="ARBA" id="ARBA00022692"/>
    </source>
</evidence>
<feature type="transmembrane region" description="Helical" evidence="8">
    <location>
        <begin position="196"/>
        <end position="215"/>
    </location>
</feature>
<comment type="similarity">
    <text evidence="2">Belongs to the peptidase S54 family.</text>
</comment>